<protein>
    <recommendedName>
        <fullName evidence="4">CCHC-type domain-containing protein</fullName>
    </recommendedName>
</protein>
<evidence type="ECO:0000256" key="1">
    <source>
        <dbReference type="SAM" id="MobiDB-lite"/>
    </source>
</evidence>
<dbReference type="CTD" id="20242700"/>
<evidence type="ECO:0000313" key="3">
    <source>
        <dbReference type="Proteomes" id="UP000030746"/>
    </source>
</evidence>
<dbReference type="Proteomes" id="UP000030746">
    <property type="component" value="Unassembled WGS sequence"/>
</dbReference>
<feature type="compositionally biased region" description="Basic and acidic residues" evidence="1">
    <location>
        <begin position="163"/>
        <end position="179"/>
    </location>
</feature>
<proteinExistence type="predicted"/>
<accession>V4AX61</accession>
<evidence type="ECO:0008006" key="4">
    <source>
        <dbReference type="Google" id="ProtNLM"/>
    </source>
</evidence>
<gene>
    <name evidence="2" type="ORF">LOTGIDRAFT_174327</name>
</gene>
<dbReference type="GeneID" id="20242700"/>
<feature type="region of interest" description="Disordered" evidence="1">
    <location>
        <begin position="153"/>
        <end position="179"/>
    </location>
</feature>
<dbReference type="HOGENOM" id="CLU_1505129_0_0_1"/>
<feature type="compositionally biased region" description="Basic residues" evidence="1">
    <location>
        <begin position="153"/>
        <end position="162"/>
    </location>
</feature>
<dbReference type="AlphaFoldDB" id="V4AX61"/>
<sequence length="179" mass="19927">MSACGESGHIRRNCIHPYCDDCDQIKVRCSSQPKAVWDVGVTDVPSDVIAVDHSYVVDIDVLRSETVEDKCESCTDDVNGEELKELDLNATCNELGDDENQFTDDGEVMEMTAGIGFDEGRYSVFKSEASAAGKKSKDFGSRSQITLRSGKIQLKRKGKARKERQEKFKVVSERLKHAK</sequence>
<organism evidence="2 3">
    <name type="scientific">Lottia gigantea</name>
    <name type="common">Giant owl limpet</name>
    <dbReference type="NCBI Taxonomy" id="225164"/>
    <lineage>
        <taxon>Eukaryota</taxon>
        <taxon>Metazoa</taxon>
        <taxon>Spiralia</taxon>
        <taxon>Lophotrochozoa</taxon>
        <taxon>Mollusca</taxon>
        <taxon>Gastropoda</taxon>
        <taxon>Patellogastropoda</taxon>
        <taxon>Lottioidea</taxon>
        <taxon>Lottiidae</taxon>
        <taxon>Lottia</taxon>
    </lineage>
</organism>
<dbReference type="KEGG" id="lgi:LOTGIDRAFT_174327"/>
<dbReference type="EMBL" id="KB201266">
    <property type="protein sequence ID" value="ESO98151.1"/>
    <property type="molecule type" value="Genomic_DNA"/>
</dbReference>
<reference evidence="2 3" key="1">
    <citation type="journal article" date="2013" name="Nature">
        <title>Insights into bilaterian evolution from three spiralian genomes.</title>
        <authorList>
            <person name="Simakov O."/>
            <person name="Marletaz F."/>
            <person name="Cho S.J."/>
            <person name="Edsinger-Gonzales E."/>
            <person name="Havlak P."/>
            <person name="Hellsten U."/>
            <person name="Kuo D.H."/>
            <person name="Larsson T."/>
            <person name="Lv J."/>
            <person name="Arendt D."/>
            <person name="Savage R."/>
            <person name="Osoegawa K."/>
            <person name="de Jong P."/>
            <person name="Grimwood J."/>
            <person name="Chapman J.A."/>
            <person name="Shapiro H."/>
            <person name="Aerts A."/>
            <person name="Otillar R.P."/>
            <person name="Terry A.Y."/>
            <person name="Boore J.L."/>
            <person name="Grigoriev I.V."/>
            <person name="Lindberg D.R."/>
            <person name="Seaver E.C."/>
            <person name="Weisblat D.A."/>
            <person name="Putnam N.H."/>
            <person name="Rokhsar D.S."/>
        </authorList>
    </citation>
    <scope>NUCLEOTIDE SEQUENCE [LARGE SCALE GENOMIC DNA]</scope>
</reference>
<keyword evidence="3" id="KW-1185">Reference proteome</keyword>
<dbReference type="RefSeq" id="XP_009051177.1">
    <property type="nucleotide sequence ID" value="XM_009052929.1"/>
</dbReference>
<name>V4AX61_LOTGI</name>
<evidence type="ECO:0000313" key="2">
    <source>
        <dbReference type="EMBL" id="ESO98151.1"/>
    </source>
</evidence>